<keyword evidence="3" id="KW-1185">Reference proteome</keyword>
<sequence>MLLRILDNHTQYVDQNKGKRQFLSLMTRIRATQTLGATLTSRGSYDRAANIYKRLIEDALKNHSDHFKPDRCLTLETALEVQDENAQDRAWKLRSAIDTVYDECLCDYNEVSDAMPSNLHTRIKDTINKASSKITSGDQQHGLTEYINLLKDMKNNDKYRDLISPAAKVMVNESLEIAESADDLDLKNRKLRESLDRVYNEVRLPEVYSPSVGPLKSKKQKPKDSGMLVVDFNQAGGSMFSYQIQILDDKCMGGSSHAQALLEEEKKYLSFHGNLARTNRGGFASFRILPTVKDEFRGILKNTKAVMLEVMNLEKQNIRYKFQMANEAHLKSFNWQAEFIVEPDNQFHTVVIDVLSFWPTMFGHVLSSPGNVDFSKVDCLGILISHVTVDGKENPDFVEGPFGLAVRSIRLIKNKDDD</sequence>
<protein>
    <recommendedName>
        <fullName evidence="1">NADH:ubiquinone oxidoreductase intermediate-associated protein 30 domain-containing protein</fullName>
    </recommendedName>
</protein>
<evidence type="ECO:0000313" key="2">
    <source>
        <dbReference type="EnsemblMetazoa" id="CLYHEMP023076.2"/>
    </source>
</evidence>
<dbReference type="RefSeq" id="XP_066915714.1">
    <property type="nucleotide sequence ID" value="XM_067059613.1"/>
</dbReference>
<accession>A0A7M5XGQ8</accession>
<organism evidence="2 3">
    <name type="scientific">Clytia hemisphaerica</name>
    <dbReference type="NCBI Taxonomy" id="252671"/>
    <lineage>
        <taxon>Eukaryota</taxon>
        <taxon>Metazoa</taxon>
        <taxon>Cnidaria</taxon>
        <taxon>Hydrozoa</taxon>
        <taxon>Hydroidolina</taxon>
        <taxon>Leptothecata</taxon>
        <taxon>Obeliida</taxon>
        <taxon>Clytiidae</taxon>
        <taxon>Clytia</taxon>
    </lineage>
</organism>
<dbReference type="EnsemblMetazoa" id="CLYHEMT023076.2">
    <property type="protein sequence ID" value="CLYHEMP023076.2"/>
    <property type="gene ID" value="CLYHEMG023076"/>
</dbReference>
<dbReference type="PANTHER" id="PTHR13194:SF19">
    <property type="entry name" value="NAD(P)-BINDING ROSSMANN-FOLD SUPERFAMILY PROTEIN"/>
    <property type="match status" value="1"/>
</dbReference>
<evidence type="ECO:0000313" key="3">
    <source>
        <dbReference type="Proteomes" id="UP000594262"/>
    </source>
</evidence>
<dbReference type="InterPro" id="IPR039131">
    <property type="entry name" value="NDUFAF1"/>
</dbReference>
<name>A0A7M5XGQ8_9CNID</name>
<dbReference type="GeneID" id="136802852"/>
<dbReference type="InterPro" id="IPR013857">
    <property type="entry name" value="NADH-UbQ_OxRdtase-assoc_prot30"/>
</dbReference>
<reference evidence="2" key="1">
    <citation type="submission" date="2021-01" db="UniProtKB">
        <authorList>
            <consortium name="EnsemblMetazoa"/>
        </authorList>
    </citation>
    <scope>IDENTIFICATION</scope>
</reference>
<dbReference type="Pfam" id="PF08547">
    <property type="entry name" value="CIA30"/>
    <property type="match status" value="1"/>
</dbReference>
<dbReference type="OrthoDB" id="10427303at2759"/>
<feature type="domain" description="NADH:ubiquinone oxidoreductase intermediate-associated protein 30" evidence="1">
    <location>
        <begin position="243"/>
        <end position="406"/>
    </location>
</feature>
<dbReference type="EnsemblMetazoa" id="CLYHEMT023076.1">
    <property type="protein sequence ID" value="CLYHEMP023076.1"/>
    <property type="gene ID" value="CLYHEMG023076"/>
</dbReference>
<dbReference type="AlphaFoldDB" id="A0A7M5XGQ8"/>
<dbReference type="Proteomes" id="UP000594262">
    <property type="component" value="Unplaced"/>
</dbReference>
<dbReference type="RefSeq" id="XP_066915713.1">
    <property type="nucleotide sequence ID" value="XM_067059612.1"/>
</dbReference>
<proteinExistence type="predicted"/>
<evidence type="ECO:0000259" key="1">
    <source>
        <dbReference type="Pfam" id="PF08547"/>
    </source>
</evidence>
<dbReference type="PANTHER" id="PTHR13194">
    <property type="entry name" value="COMPLEX I INTERMEDIATE-ASSOCIATED PROTEIN 30"/>
    <property type="match status" value="1"/>
</dbReference>